<protein>
    <submittedName>
        <fullName evidence="2">Uncharacterized protein</fullName>
    </submittedName>
</protein>
<proteinExistence type="predicted"/>
<name>A0ABW7QPC1_9ACTN</name>
<feature type="region of interest" description="Disordered" evidence="1">
    <location>
        <begin position="40"/>
        <end position="60"/>
    </location>
</feature>
<gene>
    <name evidence="2" type="ORF">ACH4F9_17680</name>
</gene>
<evidence type="ECO:0000313" key="2">
    <source>
        <dbReference type="EMBL" id="MFH8546833.1"/>
    </source>
</evidence>
<sequence>MVTARTLPRDPLLLADRRVPMPTATVTPKVAPAVAADRGLVTLPPDESPTIGVRGRSAHE</sequence>
<dbReference type="EMBL" id="JBIRGQ010000003">
    <property type="protein sequence ID" value="MFH8546833.1"/>
    <property type="molecule type" value="Genomic_DNA"/>
</dbReference>
<reference evidence="2 3" key="1">
    <citation type="submission" date="2024-10" db="EMBL/GenBank/DDBJ databases">
        <title>The Natural Products Discovery Center: Release of the First 8490 Sequenced Strains for Exploring Actinobacteria Biosynthetic Diversity.</title>
        <authorList>
            <person name="Kalkreuter E."/>
            <person name="Kautsar S.A."/>
            <person name="Yang D."/>
            <person name="Bader C.D."/>
            <person name="Teijaro C.N."/>
            <person name="Fluegel L."/>
            <person name="Davis C.M."/>
            <person name="Simpson J.R."/>
            <person name="Lauterbach L."/>
            <person name="Steele A.D."/>
            <person name="Gui C."/>
            <person name="Meng S."/>
            <person name="Li G."/>
            <person name="Viehrig K."/>
            <person name="Ye F."/>
            <person name="Su P."/>
            <person name="Kiefer A.F."/>
            <person name="Nichols A."/>
            <person name="Cepeda A.J."/>
            <person name="Yan W."/>
            <person name="Fan B."/>
            <person name="Jiang Y."/>
            <person name="Adhikari A."/>
            <person name="Zheng C.-J."/>
            <person name="Schuster L."/>
            <person name="Cowan T.M."/>
            <person name="Smanski M.J."/>
            <person name="Chevrette M.G."/>
            <person name="De Carvalho L.P.S."/>
            <person name="Shen B."/>
        </authorList>
    </citation>
    <scope>NUCLEOTIDE SEQUENCE [LARGE SCALE GENOMIC DNA]</scope>
    <source>
        <strain evidence="2 3">NPDC017990</strain>
    </source>
</reference>
<comment type="caution">
    <text evidence="2">The sequence shown here is derived from an EMBL/GenBank/DDBJ whole genome shotgun (WGS) entry which is preliminary data.</text>
</comment>
<keyword evidence="3" id="KW-1185">Reference proteome</keyword>
<dbReference type="RefSeq" id="WP_397712602.1">
    <property type="nucleotide sequence ID" value="NZ_JBIRGN010000003.1"/>
</dbReference>
<organism evidence="2 3">
    <name type="scientific">Streptomyces longisporoflavus</name>
    <dbReference type="NCBI Taxonomy" id="28044"/>
    <lineage>
        <taxon>Bacteria</taxon>
        <taxon>Bacillati</taxon>
        <taxon>Actinomycetota</taxon>
        <taxon>Actinomycetes</taxon>
        <taxon>Kitasatosporales</taxon>
        <taxon>Streptomycetaceae</taxon>
        <taxon>Streptomyces</taxon>
    </lineage>
</organism>
<evidence type="ECO:0000313" key="3">
    <source>
        <dbReference type="Proteomes" id="UP001610818"/>
    </source>
</evidence>
<evidence type="ECO:0000256" key="1">
    <source>
        <dbReference type="SAM" id="MobiDB-lite"/>
    </source>
</evidence>
<accession>A0ABW7QPC1</accession>
<dbReference type="Proteomes" id="UP001610818">
    <property type="component" value="Unassembled WGS sequence"/>
</dbReference>